<dbReference type="EMBL" id="CAFBLS010000246">
    <property type="protein sequence ID" value="CAB4884744.1"/>
    <property type="molecule type" value="Genomic_DNA"/>
</dbReference>
<evidence type="ECO:0000313" key="2">
    <source>
        <dbReference type="EMBL" id="CAB4884744.1"/>
    </source>
</evidence>
<protein>
    <submittedName>
        <fullName evidence="2">Unannotated protein</fullName>
    </submittedName>
</protein>
<organism evidence="2">
    <name type="scientific">freshwater metagenome</name>
    <dbReference type="NCBI Taxonomy" id="449393"/>
    <lineage>
        <taxon>unclassified sequences</taxon>
        <taxon>metagenomes</taxon>
        <taxon>ecological metagenomes</taxon>
    </lineage>
</organism>
<evidence type="ECO:0000259" key="1">
    <source>
        <dbReference type="PROSITE" id="PS51186"/>
    </source>
</evidence>
<dbReference type="CDD" id="cd04301">
    <property type="entry name" value="NAT_SF"/>
    <property type="match status" value="1"/>
</dbReference>
<dbReference type="Pfam" id="PF00583">
    <property type="entry name" value="Acetyltransf_1"/>
    <property type="match status" value="1"/>
</dbReference>
<sequence length="391" mass="41850">MVAGASTRWTTASAWTALSARLLEALAAIDPPQGPPADDARSWRARVTIPNSPSALARLLRVLSLLQVNVVSVFSVRLGVDAQLVDLILQGPGDLGRATIVHGLDSVASNVIVARGAEHDAEDIATRVLNMSADLVGRPDAAPQAAADLVLADSWEVVGAADGDDTSSSVLRLQWTLEQHVLLRRAGAPFTSTEHNRASALLALVAALAESRGLEEGYGWAIELRDGARVWIRLARPEDSIGVAAMHERCSERSRYQRYFTPMNSWREENLRRISGGHRGATLVATSEKGDIVALGNVFPIGPDDATGAEIAVIVDDAWHGLGLGRHLLVRLVEVARTLGFATLLAYVLTENRVMTGLLESLDLGWQFDHVHDLGPSVLCMRAQLDTGAGS</sequence>
<dbReference type="SUPFAM" id="SSF55729">
    <property type="entry name" value="Acyl-CoA N-acyltransferases (Nat)"/>
    <property type="match status" value="1"/>
</dbReference>
<gene>
    <name evidence="2" type="ORF">UFOPK3402_01661</name>
</gene>
<dbReference type="AlphaFoldDB" id="A0A6J7ETV7"/>
<accession>A0A6J7ETV7</accession>
<dbReference type="PROSITE" id="PS51186">
    <property type="entry name" value="GNAT"/>
    <property type="match status" value="1"/>
</dbReference>
<dbReference type="Gene3D" id="3.40.630.30">
    <property type="match status" value="1"/>
</dbReference>
<proteinExistence type="predicted"/>
<reference evidence="2" key="1">
    <citation type="submission" date="2020-05" db="EMBL/GenBank/DDBJ databases">
        <authorList>
            <person name="Chiriac C."/>
            <person name="Salcher M."/>
            <person name="Ghai R."/>
            <person name="Kavagutti S V."/>
        </authorList>
    </citation>
    <scope>NUCLEOTIDE SEQUENCE</scope>
</reference>
<dbReference type="InterPro" id="IPR016181">
    <property type="entry name" value="Acyl_CoA_acyltransferase"/>
</dbReference>
<dbReference type="InterPro" id="IPR000182">
    <property type="entry name" value="GNAT_dom"/>
</dbReference>
<feature type="domain" description="N-acetyltransferase" evidence="1">
    <location>
        <begin position="230"/>
        <end position="386"/>
    </location>
</feature>
<dbReference type="GO" id="GO:0016747">
    <property type="term" value="F:acyltransferase activity, transferring groups other than amino-acyl groups"/>
    <property type="evidence" value="ECO:0007669"/>
    <property type="project" value="InterPro"/>
</dbReference>
<name>A0A6J7ETV7_9ZZZZ</name>